<dbReference type="Pfam" id="PF04079">
    <property type="entry name" value="SMC_ScpB"/>
    <property type="match status" value="1"/>
</dbReference>
<dbReference type="SUPFAM" id="SSF46785">
    <property type="entry name" value="Winged helix' DNA-binding domain"/>
    <property type="match status" value="2"/>
</dbReference>
<keyword evidence="3" id="KW-0159">Chromosome partition</keyword>
<evidence type="ECO:0000313" key="5">
    <source>
        <dbReference type="EMBL" id="OHB01984.1"/>
    </source>
</evidence>
<dbReference type="Gene3D" id="1.10.10.10">
    <property type="entry name" value="Winged helix-like DNA-binding domain superfamily/Winged helix DNA-binding domain"/>
    <property type="match status" value="2"/>
</dbReference>
<dbReference type="InterPro" id="IPR036388">
    <property type="entry name" value="WH-like_DNA-bd_sf"/>
</dbReference>
<dbReference type="AlphaFoldDB" id="A0A1G2TXL5"/>
<reference evidence="5 6" key="1">
    <citation type="journal article" date="2016" name="Nat. Commun.">
        <title>Thousands of microbial genomes shed light on interconnected biogeochemical processes in an aquifer system.</title>
        <authorList>
            <person name="Anantharaman K."/>
            <person name="Brown C.T."/>
            <person name="Hug L.A."/>
            <person name="Sharon I."/>
            <person name="Castelle C.J."/>
            <person name="Probst A.J."/>
            <person name="Thomas B.C."/>
            <person name="Singh A."/>
            <person name="Wilkins M.J."/>
            <person name="Karaoz U."/>
            <person name="Brodie E.L."/>
            <person name="Williams K.H."/>
            <person name="Hubbard S.S."/>
            <person name="Banfield J.F."/>
        </authorList>
    </citation>
    <scope>NUCLEOTIDE SEQUENCE [LARGE SCALE GENOMIC DNA]</scope>
</reference>
<keyword evidence="1" id="KW-0963">Cytoplasm</keyword>
<dbReference type="InterPro" id="IPR005234">
    <property type="entry name" value="ScpB_csome_segregation"/>
</dbReference>
<dbReference type="EMBL" id="MHWA01000008">
    <property type="protein sequence ID" value="OHB01984.1"/>
    <property type="molecule type" value="Genomic_DNA"/>
</dbReference>
<sequence>MNLEQKIEALLFYKNEPIEIKKLSKILNTDEKEVKKALQNLTDSLENRGICLIKTEEEVSLATSPNAKDLIEQIAKDEMSKEIGKASLETLAIILYNGPISRKEIDYIRGVNSTFILRNLCIRGLAEKEQDPEDQRIFKYKGSLSLLAHLGIKKIEELPKYEFFEKKVNELMEETKNQETI</sequence>
<dbReference type="GO" id="GO:0051301">
    <property type="term" value="P:cell division"/>
    <property type="evidence" value="ECO:0007669"/>
    <property type="project" value="UniProtKB-KW"/>
</dbReference>
<proteinExistence type="predicted"/>
<gene>
    <name evidence="5" type="ORF">A3A90_01970</name>
</gene>
<evidence type="ECO:0000256" key="4">
    <source>
        <dbReference type="ARBA" id="ARBA00023306"/>
    </source>
</evidence>
<keyword evidence="2" id="KW-0132">Cell division</keyword>
<evidence type="ECO:0000256" key="3">
    <source>
        <dbReference type="ARBA" id="ARBA00022829"/>
    </source>
</evidence>
<name>A0A1G2TXL5_9BACT</name>
<accession>A0A1G2TXL5</accession>
<dbReference type="PANTHER" id="PTHR34298:SF2">
    <property type="entry name" value="SEGREGATION AND CONDENSATION PROTEIN B"/>
    <property type="match status" value="1"/>
</dbReference>
<dbReference type="PANTHER" id="PTHR34298">
    <property type="entry name" value="SEGREGATION AND CONDENSATION PROTEIN B"/>
    <property type="match status" value="1"/>
</dbReference>
<dbReference type="Proteomes" id="UP000178404">
    <property type="component" value="Unassembled WGS sequence"/>
</dbReference>
<evidence type="ECO:0000313" key="6">
    <source>
        <dbReference type="Proteomes" id="UP000178404"/>
    </source>
</evidence>
<keyword evidence="4" id="KW-0131">Cell cycle</keyword>
<organism evidence="5 6">
    <name type="scientific">Candidatus Zambryskibacteria bacterium RIFCSPLOWO2_01_FULL_35_19</name>
    <dbReference type="NCBI Taxonomy" id="1802757"/>
    <lineage>
        <taxon>Bacteria</taxon>
        <taxon>Candidatus Zambryskiibacteriota</taxon>
    </lineage>
</organism>
<evidence type="ECO:0000256" key="1">
    <source>
        <dbReference type="ARBA" id="ARBA00022490"/>
    </source>
</evidence>
<dbReference type="InterPro" id="IPR036390">
    <property type="entry name" value="WH_DNA-bd_sf"/>
</dbReference>
<evidence type="ECO:0000256" key="2">
    <source>
        <dbReference type="ARBA" id="ARBA00022618"/>
    </source>
</evidence>
<comment type="caution">
    <text evidence="5">The sequence shown here is derived from an EMBL/GenBank/DDBJ whole genome shotgun (WGS) entry which is preliminary data.</text>
</comment>
<dbReference type="NCBIfam" id="TIGR00281">
    <property type="entry name" value="SMC-Scp complex subunit ScpB"/>
    <property type="match status" value="1"/>
</dbReference>
<dbReference type="GO" id="GO:0051304">
    <property type="term" value="P:chromosome separation"/>
    <property type="evidence" value="ECO:0007669"/>
    <property type="project" value="InterPro"/>
</dbReference>
<protein>
    <submittedName>
        <fullName evidence="5">SMC-Scp complex subunit ScpB</fullName>
    </submittedName>
</protein>